<evidence type="ECO:0000313" key="3">
    <source>
        <dbReference type="Proteomes" id="UP000075714"/>
    </source>
</evidence>
<proteinExistence type="predicted"/>
<comment type="caution">
    <text evidence="2">The sequence shown here is derived from an EMBL/GenBank/DDBJ whole genome shotgun (WGS) entry which is preliminary data.</text>
</comment>
<organism evidence="2 3">
    <name type="scientific">Gonium pectorale</name>
    <name type="common">Green alga</name>
    <dbReference type="NCBI Taxonomy" id="33097"/>
    <lineage>
        <taxon>Eukaryota</taxon>
        <taxon>Viridiplantae</taxon>
        <taxon>Chlorophyta</taxon>
        <taxon>core chlorophytes</taxon>
        <taxon>Chlorophyceae</taxon>
        <taxon>CS clade</taxon>
        <taxon>Chlamydomonadales</taxon>
        <taxon>Volvocaceae</taxon>
        <taxon>Gonium</taxon>
    </lineage>
</organism>
<feature type="transmembrane region" description="Helical" evidence="1">
    <location>
        <begin position="49"/>
        <end position="71"/>
    </location>
</feature>
<accession>A0A150GHV2</accession>
<reference evidence="3" key="1">
    <citation type="journal article" date="2016" name="Nat. Commun.">
        <title>The Gonium pectorale genome demonstrates co-option of cell cycle regulation during the evolution of multicellularity.</title>
        <authorList>
            <person name="Hanschen E.R."/>
            <person name="Marriage T.N."/>
            <person name="Ferris P.J."/>
            <person name="Hamaji T."/>
            <person name="Toyoda A."/>
            <person name="Fujiyama A."/>
            <person name="Neme R."/>
            <person name="Noguchi H."/>
            <person name="Minakuchi Y."/>
            <person name="Suzuki M."/>
            <person name="Kawai-Toyooka H."/>
            <person name="Smith D.R."/>
            <person name="Sparks H."/>
            <person name="Anderson J."/>
            <person name="Bakaric R."/>
            <person name="Luria V."/>
            <person name="Karger A."/>
            <person name="Kirschner M.W."/>
            <person name="Durand P.M."/>
            <person name="Michod R.E."/>
            <person name="Nozaki H."/>
            <person name="Olson B.J."/>
        </authorList>
    </citation>
    <scope>NUCLEOTIDE SEQUENCE [LARGE SCALE GENOMIC DNA]</scope>
    <source>
        <strain evidence="3">NIES-2863</strain>
    </source>
</reference>
<evidence type="ECO:0000313" key="2">
    <source>
        <dbReference type="EMBL" id="KXZ49416.1"/>
    </source>
</evidence>
<gene>
    <name evidence="2" type="ORF">GPECTOR_21g642</name>
</gene>
<dbReference type="GO" id="GO:0016020">
    <property type="term" value="C:membrane"/>
    <property type="evidence" value="ECO:0007669"/>
    <property type="project" value="InterPro"/>
</dbReference>
<keyword evidence="1" id="KW-0472">Membrane</keyword>
<protein>
    <submittedName>
        <fullName evidence="2">Uncharacterized protein</fullName>
    </submittedName>
</protein>
<keyword evidence="1" id="KW-0812">Transmembrane</keyword>
<dbReference type="OrthoDB" id="6485510at2759"/>
<keyword evidence="1" id="KW-1133">Transmembrane helix</keyword>
<dbReference type="STRING" id="33097.A0A150GHV2"/>
<dbReference type="Proteomes" id="UP000075714">
    <property type="component" value="Unassembled WGS sequence"/>
</dbReference>
<sequence length="76" mass="8532">MDPVLALQRWLVFVACLRMLAGTTLFSFGVALVFFLSELLVYKTLSIRGAIMPMIIATTSTVWLAVGWEFYTNTKP</sequence>
<dbReference type="InterPro" id="IPR005352">
    <property type="entry name" value="Erg28"/>
</dbReference>
<keyword evidence="3" id="KW-1185">Reference proteome</keyword>
<evidence type="ECO:0000256" key="1">
    <source>
        <dbReference type="SAM" id="Phobius"/>
    </source>
</evidence>
<dbReference type="EMBL" id="LSYV01000022">
    <property type="protein sequence ID" value="KXZ49416.1"/>
    <property type="molecule type" value="Genomic_DNA"/>
</dbReference>
<dbReference type="Pfam" id="PF03694">
    <property type="entry name" value="Erg28"/>
    <property type="match status" value="1"/>
</dbReference>
<feature type="transmembrane region" description="Helical" evidence="1">
    <location>
        <begin position="12"/>
        <end position="37"/>
    </location>
</feature>
<dbReference type="AlphaFoldDB" id="A0A150GHV2"/>
<name>A0A150GHV2_GONPE</name>